<keyword evidence="9" id="KW-0407">Ion channel</keyword>
<proteinExistence type="predicted"/>
<evidence type="ECO:0000256" key="8">
    <source>
        <dbReference type="ARBA" id="ARBA00023214"/>
    </source>
</evidence>
<evidence type="ECO:0000313" key="11">
    <source>
        <dbReference type="EMBL" id="GAA5192085.1"/>
    </source>
</evidence>
<feature type="transmembrane region" description="Helical" evidence="10">
    <location>
        <begin position="20"/>
        <end position="39"/>
    </location>
</feature>
<evidence type="ECO:0000256" key="5">
    <source>
        <dbReference type="ARBA" id="ARBA00023065"/>
    </source>
</evidence>
<dbReference type="SUPFAM" id="SSF81340">
    <property type="entry name" value="Clc chloride channel"/>
    <property type="match status" value="1"/>
</dbReference>
<comment type="subcellular location">
    <subcellularLocation>
        <location evidence="1">Membrane</location>
        <topology evidence="1">Multi-pass membrane protein</topology>
    </subcellularLocation>
</comment>
<feature type="transmembrane region" description="Helical" evidence="10">
    <location>
        <begin position="331"/>
        <end position="350"/>
    </location>
</feature>
<dbReference type="EMBL" id="BAABLF010000013">
    <property type="protein sequence ID" value="GAA5192085.1"/>
    <property type="molecule type" value="Genomic_DNA"/>
</dbReference>
<keyword evidence="3 10" id="KW-0812">Transmembrane</keyword>
<feature type="transmembrane region" description="Helical" evidence="10">
    <location>
        <begin position="356"/>
        <end position="380"/>
    </location>
</feature>
<evidence type="ECO:0000256" key="6">
    <source>
        <dbReference type="ARBA" id="ARBA00023136"/>
    </source>
</evidence>
<evidence type="ECO:0000256" key="9">
    <source>
        <dbReference type="ARBA" id="ARBA00023303"/>
    </source>
</evidence>
<evidence type="ECO:0000256" key="3">
    <source>
        <dbReference type="ARBA" id="ARBA00022692"/>
    </source>
</evidence>
<keyword evidence="8" id="KW-0868">Chloride</keyword>
<dbReference type="RefSeq" id="WP_345316956.1">
    <property type="nucleotide sequence ID" value="NZ_BAABLF010000013.1"/>
</dbReference>
<evidence type="ECO:0000256" key="10">
    <source>
        <dbReference type="SAM" id="Phobius"/>
    </source>
</evidence>
<keyword evidence="6 10" id="KW-0472">Membrane</keyword>
<dbReference type="Proteomes" id="UP001501600">
    <property type="component" value="Unassembled WGS sequence"/>
</dbReference>
<comment type="caution">
    <text evidence="11">The sequence shown here is derived from an EMBL/GenBank/DDBJ whole genome shotgun (WGS) entry which is preliminary data.</text>
</comment>
<dbReference type="PRINTS" id="PR00762">
    <property type="entry name" value="CLCHANNEL"/>
</dbReference>
<feature type="transmembrane region" description="Helical" evidence="10">
    <location>
        <begin position="262"/>
        <end position="284"/>
    </location>
</feature>
<evidence type="ECO:0000256" key="4">
    <source>
        <dbReference type="ARBA" id="ARBA00022989"/>
    </source>
</evidence>
<gene>
    <name evidence="11" type="ORF">GCM10025772_20380</name>
</gene>
<name>A0ABP9S8G0_9GAMM</name>
<dbReference type="Gene3D" id="1.10.3080.10">
    <property type="entry name" value="Clc chloride channel"/>
    <property type="match status" value="1"/>
</dbReference>
<feature type="transmembrane region" description="Helical" evidence="10">
    <location>
        <begin position="59"/>
        <end position="77"/>
    </location>
</feature>
<feature type="transmembrane region" description="Helical" evidence="10">
    <location>
        <begin position="155"/>
        <end position="179"/>
    </location>
</feature>
<keyword evidence="7" id="KW-0869">Chloride channel</keyword>
<organism evidence="11 12">
    <name type="scientific">Ferrimonas gelatinilytica</name>
    <dbReference type="NCBI Taxonomy" id="1255257"/>
    <lineage>
        <taxon>Bacteria</taxon>
        <taxon>Pseudomonadati</taxon>
        <taxon>Pseudomonadota</taxon>
        <taxon>Gammaproteobacteria</taxon>
        <taxon>Alteromonadales</taxon>
        <taxon>Ferrimonadaceae</taxon>
        <taxon>Ferrimonas</taxon>
    </lineage>
</organism>
<protein>
    <submittedName>
        <fullName evidence="11">Chloride channel protein</fullName>
    </submittedName>
</protein>
<reference evidence="12" key="1">
    <citation type="journal article" date="2019" name="Int. J. Syst. Evol. Microbiol.">
        <title>The Global Catalogue of Microorganisms (GCM) 10K type strain sequencing project: providing services to taxonomists for standard genome sequencing and annotation.</title>
        <authorList>
            <consortium name="The Broad Institute Genomics Platform"/>
            <consortium name="The Broad Institute Genome Sequencing Center for Infectious Disease"/>
            <person name="Wu L."/>
            <person name="Ma J."/>
        </authorList>
    </citation>
    <scope>NUCLEOTIDE SEQUENCE [LARGE SCALE GENOMIC DNA]</scope>
    <source>
        <strain evidence="12">JCM 18720</strain>
    </source>
</reference>
<sequence>MITEHKFRLSNPRISLQLCLLALLVGLLASGLIVLFKFAITGLQTLLWVESDDFTQLPLWMRIALPIAGAAVIHQLISHSKASYRRMGIAYVIHRIKCHYGRLPLGSGVSQFFYAVVALATGFSVGKEGPAVHIGASAATMITKRWDLPDNTMRILSSCGIAAGIAAIFNTPIAGVLFVLEVVLRDYKIHYILPITISAITGAVIYRAIVGEHHMYDQLELLRMPLEHYPTLILFGLVVGCVAALFNRALLGTTRVSAPWPLWLRFLLAGTITALVGVLIPGALGGEEAVVLLSHSAEISLPLVGTLLLGKVILTIAALGLGIPGGLIGPLYGIGALLGALLVVILSPLLPQVSEYHGLYAAITMTAMMGVCLSAPLASLMALVELTDNASVIVPFLMVTLPAFLVAQQGLGAQAIFLRQLDIMGLPYKVPPLEQVLQRTGVLSLMDQDLVAVRPGLSEVEQLALLNQAEGSRLLMATEEGQSLITLRNDFADHPGSPLKREPLPGLPDTASLAEVYRLLEPKRTGMVYIYHKHPDTPVGLISWAALHRYFRTEQI</sequence>
<dbReference type="Pfam" id="PF00654">
    <property type="entry name" value="Voltage_CLC"/>
    <property type="match status" value="1"/>
</dbReference>
<evidence type="ECO:0000313" key="12">
    <source>
        <dbReference type="Proteomes" id="UP001501600"/>
    </source>
</evidence>
<accession>A0ABP9S8G0</accession>
<evidence type="ECO:0000256" key="1">
    <source>
        <dbReference type="ARBA" id="ARBA00004141"/>
    </source>
</evidence>
<keyword evidence="2" id="KW-0813">Transport</keyword>
<feature type="transmembrane region" description="Helical" evidence="10">
    <location>
        <begin position="103"/>
        <end position="123"/>
    </location>
</feature>
<keyword evidence="12" id="KW-1185">Reference proteome</keyword>
<keyword evidence="4 10" id="KW-1133">Transmembrane helix</keyword>
<evidence type="ECO:0000256" key="7">
    <source>
        <dbReference type="ARBA" id="ARBA00023173"/>
    </source>
</evidence>
<dbReference type="InterPro" id="IPR001807">
    <property type="entry name" value="ClC"/>
</dbReference>
<keyword evidence="5" id="KW-0406">Ion transport</keyword>
<evidence type="ECO:0000256" key="2">
    <source>
        <dbReference type="ARBA" id="ARBA00022448"/>
    </source>
</evidence>
<dbReference type="CDD" id="cd00400">
    <property type="entry name" value="Voltage_gated_ClC"/>
    <property type="match status" value="1"/>
</dbReference>
<feature type="transmembrane region" description="Helical" evidence="10">
    <location>
        <begin position="191"/>
        <end position="209"/>
    </location>
</feature>
<feature type="transmembrane region" description="Helical" evidence="10">
    <location>
        <begin position="229"/>
        <end position="250"/>
    </location>
</feature>
<feature type="transmembrane region" description="Helical" evidence="10">
    <location>
        <begin position="299"/>
        <end position="319"/>
    </location>
</feature>
<dbReference type="InterPro" id="IPR014743">
    <property type="entry name" value="Cl-channel_core"/>
</dbReference>
<dbReference type="InterPro" id="IPR050368">
    <property type="entry name" value="ClC-type_chloride_channel"/>
</dbReference>
<dbReference type="PANTHER" id="PTHR43427">
    <property type="entry name" value="CHLORIDE CHANNEL PROTEIN CLC-E"/>
    <property type="match status" value="1"/>
</dbReference>
<dbReference type="PANTHER" id="PTHR43427:SF6">
    <property type="entry name" value="CHLORIDE CHANNEL PROTEIN CLC-E"/>
    <property type="match status" value="1"/>
</dbReference>
<feature type="transmembrane region" description="Helical" evidence="10">
    <location>
        <begin position="392"/>
        <end position="411"/>
    </location>
</feature>